<dbReference type="PROSITE" id="PS50966">
    <property type="entry name" value="ZF_SWIM"/>
    <property type="match status" value="1"/>
</dbReference>
<dbReference type="EMBL" id="BMQB01000005">
    <property type="protein sequence ID" value="GGJ95446.1"/>
    <property type="molecule type" value="Genomic_DNA"/>
</dbReference>
<reference evidence="3" key="2">
    <citation type="submission" date="2020-09" db="EMBL/GenBank/DDBJ databases">
        <authorList>
            <person name="Sun Q."/>
            <person name="Ohkuma M."/>
        </authorList>
    </citation>
    <scope>NUCLEOTIDE SEQUENCE</scope>
    <source>
        <strain evidence="3">JCM 3090</strain>
    </source>
</reference>
<comment type="caution">
    <text evidence="3">The sequence shown here is derived from an EMBL/GenBank/DDBJ whole genome shotgun (WGS) entry which is preliminary data.</text>
</comment>
<dbReference type="GO" id="GO:0008270">
    <property type="term" value="F:zinc ion binding"/>
    <property type="evidence" value="ECO:0007669"/>
    <property type="project" value="UniProtKB-KW"/>
</dbReference>
<dbReference type="PANTHER" id="PTHR38133:SF1">
    <property type="entry name" value="SLR1429 PROTEIN"/>
    <property type="match status" value="1"/>
</dbReference>
<evidence type="ECO:0000259" key="2">
    <source>
        <dbReference type="PROSITE" id="PS50966"/>
    </source>
</evidence>
<protein>
    <recommendedName>
        <fullName evidence="2">SWIM-type domain-containing protein</fullName>
    </recommendedName>
</protein>
<keyword evidence="1" id="KW-0863">Zinc-finger</keyword>
<proteinExistence type="predicted"/>
<name>A0A8J3B9M0_9ACTN</name>
<dbReference type="PANTHER" id="PTHR38133">
    <property type="entry name" value="SLR1429 PROTEIN"/>
    <property type="match status" value="1"/>
</dbReference>
<accession>A0A8J3B9M0</accession>
<organism evidence="3 4">
    <name type="scientific">Pilimelia anulata</name>
    <dbReference type="NCBI Taxonomy" id="53371"/>
    <lineage>
        <taxon>Bacteria</taxon>
        <taxon>Bacillati</taxon>
        <taxon>Actinomycetota</taxon>
        <taxon>Actinomycetes</taxon>
        <taxon>Micromonosporales</taxon>
        <taxon>Micromonosporaceae</taxon>
        <taxon>Pilimelia</taxon>
    </lineage>
</organism>
<dbReference type="AlphaFoldDB" id="A0A8J3B9M0"/>
<sequence length="294" mass="31294">MPVGPDGWFAAGKPIKVEGGIRARGRRGSLGEHWWSRRFVDLLESLCDGGRLARGRAYARQGQVRDYTVAPGLVEGLVQGSRPQPYRVAIRIDVLDDAVWTAVRDELAGRAVYRAALLAGEMPPEIVEVFDAVGAPLFPDTLAMACSCPDPGWPCKHLSAVLYLLAEAFDDDPFLVLAWRGRDRATLLSALRADAGGGSADRAIDAAGGAGAAGGGVAGGERAVGAAAEPPVDVARFYSGDVSVARLRERLTIPSSAPPELLLRALDPPPVRVRHIPLVDILRTAYRHLADDQP</sequence>
<evidence type="ECO:0000313" key="4">
    <source>
        <dbReference type="Proteomes" id="UP000649739"/>
    </source>
</evidence>
<keyword evidence="4" id="KW-1185">Reference proteome</keyword>
<evidence type="ECO:0000256" key="1">
    <source>
        <dbReference type="PROSITE-ProRule" id="PRU00325"/>
    </source>
</evidence>
<feature type="domain" description="SWIM-type" evidence="2">
    <location>
        <begin position="131"/>
        <end position="166"/>
    </location>
</feature>
<reference evidence="3" key="1">
    <citation type="journal article" date="2014" name="Int. J. Syst. Evol. Microbiol.">
        <title>Complete genome sequence of Corynebacterium casei LMG S-19264T (=DSM 44701T), isolated from a smear-ripened cheese.</title>
        <authorList>
            <consortium name="US DOE Joint Genome Institute (JGI-PGF)"/>
            <person name="Walter F."/>
            <person name="Albersmeier A."/>
            <person name="Kalinowski J."/>
            <person name="Ruckert C."/>
        </authorList>
    </citation>
    <scope>NUCLEOTIDE SEQUENCE</scope>
    <source>
        <strain evidence="3">JCM 3090</strain>
    </source>
</reference>
<dbReference type="InterPro" id="IPR007527">
    <property type="entry name" value="Znf_SWIM"/>
</dbReference>
<keyword evidence="1" id="KW-0862">Zinc</keyword>
<evidence type="ECO:0000313" key="3">
    <source>
        <dbReference type="EMBL" id="GGJ95446.1"/>
    </source>
</evidence>
<dbReference type="RefSeq" id="WP_189170434.1">
    <property type="nucleotide sequence ID" value="NZ_BMQB01000005.1"/>
</dbReference>
<dbReference type="Proteomes" id="UP000649739">
    <property type="component" value="Unassembled WGS sequence"/>
</dbReference>
<gene>
    <name evidence="3" type="ORF">GCM10010123_26560</name>
</gene>
<keyword evidence="1" id="KW-0479">Metal-binding</keyword>